<dbReference type="EMBL" id="CP036340">
    <property type="protein sequence ID" value="QDT76351.1"/>
    <property type="molecule type" value="Genomic_DNA"/>
</dbReference>
<gene>
    <name evidence="1" type="ORF">I41_56010</name>
</gene>
<keyword evidence="1" id="KW-0614">Plasmid</keyword>
<evidence type="ECO:0000313" key="2">
    <source>
        <dbReference type="Proteomes" id="UP000317909"/>
    </source>
</evidence>
<protein>
    <submittedName>
        <fullName evidence="1">Uncharacterized protein</fullName>
    </submittedName>
</protein>
<keyword evidence="2" id="KW-1185">Reference proteome</keyword>
<dbReference type="AlphaFoldDB" id="A0A517U6U2"/>
<proteinExistence type="predicted"/>
<geneLocation type="plasmid" evidence="2">
    <name>pi41_1</name>
</geneLocation>
<reference evidence="1 2" key="1">
    <citation type="submission" date="2019-02" db="EMBL/GenBank/DDBJ databases">
        <title>Deep-cultivation of Planctomycetes and their phenomic and genomic characterization uncovers novel biology.</title>
        <authorList>
            <person name="Wiegand S."/>
            <person name="Jogler M."/>
            <person name="Boedeker C."/>
            <person name="Pinto D."/>
            <person name="Vollmers J."/>
            <person name="Rivas-Marin E."/>
            <person name="Kohn T."/>
            <person name="Peeters S.H."/>
            <person name="Heuer A."/>
            <person name="Rast P."/>
            <person name="Oberbeckmann S."/>
            <person name="Bunk B."/>
            <person name="Jeske O."/>
            <person name="Meyerdierks A."/>
            <person name="Storesund J.E."/>
            <person name="Kallscheuer N."/>
            <person name="Luecker S."/>
            <person name="Lage O.M."/>
            <person name="Pohl T."/>
            <person name="Merkel B.J."/>
            <person name="Hornburger P."/>
            <person name="Mueller R.-W."/>
            <person name="Bruemmer F."/>
            <person name="Labrenz M."/>
            <person name="Spormann A.M."/>
            <person name="Op den Camp H."/>
            <person name="Overmann J."/>
            <person name="Amann R."/>
            <person name="Jetten M.S.M."/>
            <person name="Mascher T."/>
            <person name="Medema M.H."/>
            <person name="Devos D.P."/>
            <person name="Kaster A.-K."/>
            <person name="Ovreas L."/>
            <person name="Rohde M."/>
            <person name="Galperin M.Y."/>
            <person name="Jogler C."/>
        </authorList>
    </citation>
    <scope>NUCLEOTIDE SEQUENCE [LARGE SCALE GENOMIC DNA]</scope>
    <source>
        <strain evidence="1 2">I41</strain>
        <plasmid evidence="2">pi41_1</plasmid>
    </source>
</reference>
<accession>A0A517U6U2</accession>
<evidence type="ECO:0000313" key="1">
    <source>
        <dbReference type="EMBL" id="QDT76351.1"/>
    </source>
</evidence>
<sequence length="107" mass="11868">MSPATWKSVFGYLWRLDATMTVTIRELLGQLLLEIFAKVQENFFQLSDIDVAGRCFAGGKVVEPSTHFGPAEFQFTPVSKAHHVETLYRKDQGATVAPSAAILIQQP</sequence>
<organism evidence="1 2">
    <name type="scientific">Lacipirellula limnantheis</name>
    <dbReference type="NCBI Taxonomy" id="2528024"/>
    <lineage>
        <taxon>Bacteria</taxon>
        <taxon>Pseudomonadati</taxon>
        <taxon>Planctomycetota</taxon>
        <taxon>Planctomycetia</taxon>
        <taxon>Pirellulales</taxon>
        <taxon>Lacipirellulaceae</taxon>
        <taxon>Lacipirellula</taxon>
    </lineage>
</organism>
<dbReference type="Proteomes" id="UP000317909">
    <property type="component" value="Plasmid pI41_1"/>
</dbReference>
<dbReference type="KEGG" id="llh:I41_56010"/>
<name>A0A517U6U2_9BACT</name>